<dbReference type="GO" id="GO:0043748">
    <property type="term" value="F:O-succinylbenzoate synthase activity"/>
    <property type="evidence" value="ECO:0007669"/>
    <property type="project" value="UniProtKB-EC"/>
</dbReference>
<proteinExistence type="predicted"/>
<dbReference type="SUPFAM" id="SSF54826">
    <property type="entry name" value="Enolase N-terminal domain-like"/>
    <property type="match status" value="1"/>
</dbReference>
<reference evidence="5" key="1">
    <citation type="submission" date="2020-05" db="EMBL/GenBank/DDBJ databases">
        <authorList>
            <person name="Chiriac C."/>
            <person name="Salcher M."/>
            <person name="Ghai R."/>
            <person name="Kavagutti S V."/>
        </authorList>
    </citation>
    <scope>NUCLEOTIDE SEQUENCE</scope>
</reference>
<evidence type="ECO:0000313" key="5">
    <source>
        <dbReference type="EMBL" id="CAB4960459.1"/>
    </source>
</evidence>
<dbReference type="InterPro" id="IPR029017">
    <property type="entry name" value="Enolase-like_N"/>
</dbReference>
<accession>A0A6J7L2A3</accession>
<dbReference type="SFLD" id="SFLDF00009">
    <property type="entry name" value="o-succinylbenzoate_synthase"/>
    <property type="match status" value="1"/>
</dbReference>
<protein>
    <recommendedName>
        <fullName evidence="3">o-succinylbenzoate synthase</fullName>
        <ecNumber evidence="3">4.2.1.113</ecNumber>
    </recommendedName>
</protein>
<dbReference type="Gene3D" id="3.20.20.120">
    <property type="entry name" value="Enolase-like C-terminal domain"/>
    <property type="match status" value="1"/>
</dbReference>
<feature type="domain" description="Mandelate racemase/muconate lactonizing enzyme C-terminal" evidence="4">
    <location>
        <begin position="147"/>
        <end position="240"/>
    </location>
</feature>
<dbReference type="InterPro" id="IPR013341">
    <property type="entry name" value="Mandelate_racemase_N_dom"/>
</dbReference>
<dbReference type="SUPFAM" id="SSF51604">
    <property type="entry name" value="Enolase C-terminal domain-like"/>
    <property type="match status" value="1"/>
</dbReference>
<dbReference type="GO" id="GO:0046872">
    <property type="term" value="F:metal ion binding"/>
    <property type="evidence" value="ECO:0007669"/>
    <property type="project" value="UniProtKB-KW"/>
</dbReference>
<dbReference type="NCBIfam" id="TIGR01928">
    <property type="entry name" value="menC_lowGC_arch"/>
    <property type="match status" value="1"/>
</dbReference>
<dbReference type="AlphaFoldDB" id="A0A6J7L2A3"/>
<dbReference type="InterPro" id="IPR029065">
    <property type="entry name" value="Enolase_C-like"/>
</dbReference>
<dbReference type="PANTHER" id="PTHR48073">
    <property type="entry name" value="O-SUCCINYLBENZOATE SYNTHASE-RELATED"/>
    <property type="match status" value="1"/>
</dbReference>
<dbReference type="EMBL" id="CAFBNJ010000085">
    <property type="protein sequence ID" value="CAB4960459.1"/>
    <property type="molecule type" value="Genomic_DNA"/>
</dbReference>
<evidence type="ECO:0000256" key="2">
    <source>
        <dbReference type="ARBA" id="ARBA00022723"/>
    </source>
</evidence>
<dbReference type="InterPro" id="IPR013342">
    <property type="entry name" value="Mandelate_racemase_C"/>
</dbReference>
<sequence length="377" mass="39097">MHVEAVELRVIALPMVAPFVAAHGTVSSRTAVLVRILGNNNEGWGECAALPEPTYSEEFVDGAYLALQELLVPRLLAANGTVAASDLGVLLADVIGHPMAKASIELALLDAQGRQSETSLARMFAPHPTGPAAIVPAGIAIGLLATPEDLATEVSTRVTEGYGRIKIKIAPGRDSEFVRAARDAVGVHIELSVDANGAYTLDDAKTLAELDDFDLAYIEQPLAADDLLNHAELARRISTRICLDESLTSATVTREALDMGACSVVCVKAPRYGSWIEAASVLDHCAGIGIDAWVGGMLDCGIGRAANIALAAHPGASLTGDIAATGRFFTEDVCAPFELSGPSGGGTITVPTGPGLGVSIDAAALSKLTLRSAIMRR</sequence>
<gene>
    <name evidence="5" type="ORF">UFOPK3785_01445</name>
</gene>
<dbReference type="Gene3D" id="3.30.390.10">
    <property type="entry name" value="Enolase-like, N-terminal domain"/>
    <property type="match status" value="1"/>
</dbReference>
<dbReference type="InterPro" id="IPR010197">
    <property type="entry name" value="OSBS/NAAAR"/>
</dbReference>
<keyword evidence="2" id="KW-0479">Metal-binding</keyword>
<organism evidence="5">
    <name type="scientific">freshwater metagenome</name>
    <dbReference type="NCBI Taxonomy" id="449393"/>
    <lineage>
        <taxon>unclassified sequences</taxon>
        <taxon>metagenomes</taxon>
        <taxon>ecological metagenomes</taxon>
    </lineage>
</organism>
<dbReference type="Pfam" id="PF02746">
    <property type="entry name" value="MR_MLE_N"/>
    <property type="match status" value="1"/>
</dbReference>
<name>A0A6J7L2A3_9ZZZZ</name>
<dbReference type="SMART" id="SM00922">
    <property type="entry name" value="MR_MLE"/>
    <property type="match status" value="1"/>
</dbReference>
<dbReference type="SFLD" id="SFLDG00180">
    <property type="entry name" value="muconate_cycloisomerase"/>
    <property type="match status" value="1"/>
</dbReference>
<dbReference type="EC" id="4.2.1.113" evidence="3"/>
<evidence type="ECO:0000256" key="3">
    <source>
        <dbReference type="ARBA" id="ARBA00029491"/>
    </source>
</evidence>
<dbReference type="GO" id="GO:0016854">
    <property type="term" value="F:racemase and epimerase activity"/>
    <property type="evidence" value="ECO:0007669"/>
    <property type="project" value="UniProtKB-ARBA"/>
</dbReference>
<evidence type="ECO:0000259" key="4">
    <source>
        <dbReference type="SMART" id="SM00922"/>
    </source>
</evidence>
<dbReference type="SFLD" id="SFLDS00001">
    <property type="entry name" value="Enolase"/>
    <property type="match status" value="1"/>
</dbReference>
<comment type="cofactor">
    <cofactor evidence="1">
        <name>a divalent metal cation</name>
        <dbReference type="ChEBI" id="CHEBI:60240"/>
    </cofactor>
</comment>
<dbReference type="GO" id="GO:0009234">
    <property type="term" value="P:menaquinone biosynthetic process"/>
    <property type="evidence" value="ECO:0007669"/>
    <property type="project" value="InterPro"/>
</dbReference>
<dbReference type="InterPro" id="IPR036849">
    <property type="entry name" value="Enolase-like_C_sf"/>
</dbReference>
<dbReference type="Pfam" id="PF13378">
    <property type="entry name" value="MR_MLE_C"/>
    <property type="match status" value="1"/>
</dbReference>
<evidence type="ECO:0000256" key="1">
    <source>
        <dbReference type="ARBA" id="ARBA00001968"/>
    </source>
</evidence>